<dbReference type="GO" id="GO:0016787">
    <property type="term" value="F:hydrolase activity"/>
    <property type="evidence" value="ECO:0007669"/>
    <property type="project" value="UniProtKB-KW"/>
</dbReference>
<sequence>MADIFSRQKRSWVMSRIRSRDTGIEKKTAQLLRKNKLHYRRFPKLFGSPDFIVEKKILVFCDGDFWHGYQYNRKKKPPKKFWRDKIERNMERDRKVTRRLRADGWPVVRLWEHDIERNPGSCLRRMKTILYDEKK</sequence>
<accession>A0A075GY60</accession>
<evidence type="ECO:0000256" key="5">
    <source>
        <dbReference type="ARBA" id="ARBA00023204"/>
    </source>
</evidence>
<evidence type="ECO:0000313" key="6">
    <source>
        <dbReference type="EMBL" id="AIF07182.1"/>
    </source>
</evidence>
<protein>
    <submittedName>
        <fullName evidence="6">DNA G/T mismatch repair endonuclease (Vsr)</fullName>
    </submittedName>
</protein>
<dbReference type="Gene3D" id="3.40.960.10">
    <property type="entry name" value="VSR Endonuclease"/>
    <property type="match status" value="1"/>
</dbReference>
<dbReference type="EMBL" id="KF900793">
    <property type="protein sequence ID" value="AIF07182.1"/>
    <property type="molecule type" value="Genomic_DNA"/>
</dbReference>
<keyword evidence="3" id="KW-0227">DNA damage</keyword>
<reference evidence="6" key="1">
    <citation type="journal article" date="2014" name="Genome Biol. Evol.">
        <title>Pangenome evidence for extensive interdomain horizontal transfer affecting lineage core and shell genes in uncultured planktonic thaumarchaeota and euryarchaeota.</title>
        <authorList>
            <person name="Deschamps P."/>
            <person name="Zivanovic Y."/>
            <person name="Moreira D."/>
            <person name="Rodriguez-Valera F."/>
            <person name="Lopez-Garcia P."/>
        </authorList>
    </citation>
    <scope>NUCLEOTIDE SEQUENCE</scope>
</reference>
<dbReference type="Pfam" id="PF03852">
    <property type="entry name" value="Vsr"/>
    <property type="match status" value="1"/>
</dbReference>
<name>A0A075GY60_9ARCH</name>
<dbReference type="GO" id="GO:0004519">
    <property type="term" value="F:endonuclease activity"/>
    <property type="evidence" value="ECO:0007669"/>
    <property type="project" value="UniProtKB-KW"/>
</dbReference>
<dbReference type="InterPro" id="IPR004603">
    <property type="entry name" value="DNA_mismatch_endonuc_vsr"/>
</dbReference>
<evidence type="ECO:0000256" key="4">
    <source>
        <dbReference type="ARBA" id="ARBA00022801"/>
    </source>
</evidence>
<organism evidence="6">
    <name type="scientific">uncultured marine thaumarchaeote KM3_200_B02</name>
    <dbReference type="NCBI Taxonomy" id="1456093"/>
    <lineage>
        <taxon>Archaea</taxon>
        <taxon>Nitrososphaerota</taxon>
        <taxon>environmental samples</taxon>
    </lineage>
</organism>
<dbReference type="NCBIfam" id="TIGR00632">
    <property type="entry name" value="vsr"/>
    <property type="match status" value="1"/>
</dbReference>
<gene>
    <name evidence="6" type="primary">vsr</name>
</gene>
<dbReference type="CDD" id="cd00221">
    <property type="entry name" value="Vsr"/>
    <property type="match status" value="1"/>
</dbReference>
<dbReference type="SUPFAM" id="SSF52980">
    <property type="entry name" value="Restriction endonuclease-like"/>
    <property type="match status" value="1"/>
</dbReference>
<evidence type="ECO:0000256" key="2">
    <source>
        <dbReference type="ARBA" id="ARBA00022759"/>
    </source>
</evidence>
<dbReference type="AlphaFoldDB" id="A0A075GY60"/>
<keyword evidence="1" id="KW-0540">Nuclease</keyword>
<proteinExistence type="predicted"/>
<keyword evidence="2 6" id="KW-0255">Endonuclease</keyword>
<keyword evidence="4" id="KW-0378">Hydrolase</keyword>
<dbReference type="GO" id="GO:0006298">
    <property type="term" value="P:mismatch repair"/>
    <property type="evidence" value="ECO:0007669"/>
    <property type="project" value="InterPro"/>
</dbReference>
<dbReference type="InterPro" id="IPR011335">
    <property type="entry name" value="Restrct_endonuc-II-like"/>
</dbReference>
<keyword evidence="5" id="KW-0234">DNA repair</keyword>
<evidence type="ECO:0000256" key="1">
    <source>
        <dbReference type="ARBA" id="ARBA00022722"/>
    </source>
</evidence>
<evidence type="ECO:0000256" key="3">
    <source>
        <dbReference type="ARBA" id="ARBA00022763"/>
    </source>
</evidence>